<dbReference type="Pfam" id="PF21806">
    <property type="entry name" value="DUF6879"/>
    <property type="match status" value="1"/>
</dbReference>
<reference evidence="2 3" key="1">
    <citation type="submission" date="2024-03" db="EMBL/GenBank/DDBJ databases">
        <title>Actinomycetospora sp. OC33-EN06, a novel actinomycete isolated from wild orchid (Aerides multiflora).</title>
        <authorList>
            <person name="Suriyachadkun C."/>
        </authorList>
    </citation>
    <scope>NUCLEOTIDE SEQUENCE [LARGE SCALE GENOMIC DNA]</scope>
    <source>
        <strain evidence="2 3">OC33-EN06</strain>
    </source>
</reference>
<sequence>MAALAELASAISDARQSVFRAEYLQDYPDDPQWWAYQQGHDWTANEDLAAWCALVRANVERGVTMQRVHVVTTPWTPYVRFEIEQHYPFNLAAGEEVRLLTVLMQSARKDFWLVDDERGWLLDYADDGTMTVIEASERTLPILRDWRDAALGMSTTLAMPA</sequence>
<keyword evidence="3" id="KW-1185">Reference proteome</keyword>
<comment type="caution">
    <text evidence="2">The sequence shown here is derived from an EMBL/GenBank/DDBJ whole genome shotgun (WGS) entry which is preliminary data.</text>
</comment>
<dbReference type="Proteomes" id="UP001370100">
    <property type="component" value="Unassembled WGS sequence"/>
</dbReference>
<feature type="domain" description="DUF6879" evidence="1">
    <location>
        <begin position="6"/>
        <end position="156"/>
    </location>
</feature>
<evidence type="ECO:0000259" key="1">
    <source>
        <dbReference type="Pfam" id="PF21806"/>
    </source>
</evidence>
<gene>
    <name evidence="2" type="ORF">WCD41_06940</name>
</gene>
<proteinExistence type="predicted"/>
<organism evidence="2 3">
    <name type="scientific">Actinomycetospora aeridis</name>
    <dbReference type="NCBI Taxonomy" id="3129231"/>
    <lineage>
        <taxon>Bacteria</taxon>
        <taxon>Bacillati</taxon>
        <taxon>Actinomycetota</taxon>
        <taxon>Actinomycetes</taxon>
        <taxon>Pseudonocardiales</taxon>
        <taxon>Pseudonocardiaceae</taxon>
        <taxon>Actinomycetospora</taxon>
    </lineage>
</organism>
<evidence type="ECO:0000313" key="2">
    <source>
        <dbReference type="EMBL" id="MEJ2886183.1"/>
    </source>
</evidence>
<dbReference type="EMBL" id="JBBEGL010000002">
    <property type="protein sequence ID" value="MEJ2886183.1"/>
    <property type="molecule type" value="Genomic_DNA"/>
</dbReference>
<evidence type="ECO:0000313" key="3">
    <source>
        <dbReference type="Proteomes" id="UP001370100"/>
    </source>
</evidence>
<dbReference type="InterPro" id="IPR049244">
    <property type="entry name" value="DUF6879"/>
</dbReference>
<accession>A0ABU8N1S6</accession>
<name>A0ABU8N1S6_9PSEU</name>
<dbReference type="RefSeq" id="WP_337712671.1">
    <property type="nucleotide sequence ID" value="NZ_JBBEGL010000002.1"/>
</dbReference>
<protein>
    <submittedName>
        <fullName evidence="2">DUF6879 family protein</fullName>
    </submittedName>
</protein>